<dbReference type="SUPFAM" id="SSF51197">
    <property type="entry name" value="Clavaminate synthase-like"/>
    <property type="match status" value="1"/>
</dbReference>
<evidence type="ECO:0000313" key="1">
    <source>
        <dbReference type="EMBL" id="AAM38440.1"/>
    </source>
</evidence>
<dbReference type="Proteomes" id="UP000000576">
    <property type="component" value="Chromosome"/>
</dbReference>
<dbReference type="Pfam" id="PF05721">
    <property type="entry name" value="PhyH"/>
    <property type="match status" value="1"/>
</dbReference>
<name>A0AAI8EU07_XANAC</name>
<dbReference type="InterPro" id="IPR008775">
    <property type="entry name" value="Phytyl_CoA_dOase-like"/>
</dbReference>
<dbReference type="GO" id="GO:0005506">
    <property type="term" value="F:iron ion binding"/>
    <property type="evidence" value="ECO:0007669"/>
    <property type="project" value="UniProtKB-ARBA"/>
</dbReference>
<dbReference type="GO" id="GO:0016706">
    <property type="term" value="F:2-oxoglutarate-dependent dioxygenase activity"/>
    <property type="evidence" value="ECO:0007669"/>
    <property type="project" value="UniProtKB-ARBA"/>
</dbReference>
<evidence type="ECO:0008006" key="3">
    <source>
        <dbReference type="Google" id="ProtNLM"/>
    </source>
</evidence>
<gene>
    <name evidence="1" type="ordered locus">XAC3597</name>
</gene>
<dbReference type="KEGG" id="xac:XAC3597"/>
<dbReference type="PANTHER" id="PTHR20883">
    <property type="entry name" value="PHYTANOYL-COA DIOXYGENASE DOMAIN CONTAINING 1"/>
    <property type="match status" value="1"/>
</dbReference>
<dbReference type="AlphaFoldDB" id="A0AAI8EU07"/>
<dbReference type="EMBL" id="AE008923">
    <property type="protein sequence ID" value="AAM38440.1"/>
    <property type="molecule type" value="Genomic_DNA"/>
</dbReference>
<accession>A0AAI8EU07</accession>
<organism evidence="1 2">
    <name type="scientific">Xanthomonas axonopodis pv. citri (strain 306)</name>
    <dbReference type="NCBI Taxonomy" id="190486"/>
    <lineage>
        <taxon>Bacteria</taxon>
        <taxon>Pseudomonadati</taxon>
        <taxon>Pseudomonadota</taxon>
        <taxon>Gammaproteobacteria</taxon>
        <taxon>Lysobacterales</taxon>
        <taxon>Lysobacteraceae</taxon>
        <taxon>Xanthomonas</taxon>
    </lineage>
</organism>
<evidence type="ECO:0000313" key="2">
    <source>
        <dbReference type="Proteomes" id="UP000000576"/>
    </source>
</evidence>
<proteinExistence type="predicted"/>
<reference evidence="1 2" key="1">
    <citation type="journal article" date="2002" name="Nature">
        <title>Comparison of the genomes of two Xanthomonas pathogens with differing host specificities.</title>
        <authorList>
            <person name="da Silva A.C."/>
            <person name="Ferro J.A."/>
            <person name="Reinach F.C."/>
            <person name="Farah C.S."/>
            <person name="Furlan L.R."/>
            <person name="Quaggio R.B."/>
            <person name="Monteiro-Vitorello C.B."/>
            <person name="Van Sluys M.A."/>
            <person name="Almeida N.F."/>
            <person name="Alves L.M."/>
            <person name="do Amaral A.M."/>
            <person name="Bertolini M.C."/>
            <person name="Camargo L.E."/>
            <person name="Camarotte G."/>
            <person name="Cannavan F."/>
            <person name="Cardozo J."/>
            <person name="Chambergo F."/>
            <person name="Ciapina L.P."/>
            <person name="Cicarelli R.M."/>
            <person name="Coutinho L.L."/>
            <person name="Cursino-Santos J.R."/>
            <person name="El-Dorry H."/>
            <person name="Faria J.B."/>
            <person name="Ferreira A.J."/>
            <person name="Ferreira R.C."/>
            <person name="Ferro M.I."/>
            <person name="Formighieri E.F."/>
            <person name="Franco M.C."/>
            <person name="Greggio C.C."/>
            <person name="Gruber A."/>
            <person name="Katsuyama A.M."/>
            <person name="Kishi L.T."/>
            <person name="Leite R.P."/>
            <person name="Lemos E.G."/>
            <person name="Lemos M.V."/>
            <person name="Locali E.C."/>
            <person name="Machado M.A."/>
            <person name="Madeira A.M."/>
            <person name="Martinez-Rossi N.M."/>
            <person name="Martins E.C."/>
            <person name="Meidanis J."/>
            <person name="Menck C.F."/>
            <person name="Miyaki C.Y."/>
            <person name="Moon D.H."/>
            <person name="Moreira L.M."/>
            <person name="Novo M.T."/>
            <person name="Okura V.K."/>
            <person name="Oliveira M.C."/>
            <person name="Oliveira V.R."/>
            <person name="Pereira H.A."/>
            <person name="Rossi A."/>
            <person name="Sena J.A."/>
            <person name="Silva C."/>
            <person name="de Souza R.F."/>
            <person name="Spinola L.A."/>
            <person name="Takita M.A."/>
            <person name="Tamura R.E."/>
            <person name="Teixeira E.C."/>
            <person name="Tezza R.I."/>
            <person name="Trindade dos Santos M."/>
            <person name="Truffi D."/>
            <person name="Tsai S.M."/>
            <person name="White F.F."/>
            <person name="Setubal J.C."/>
            <person name="Kitajima J.P."/>
        </authorList>
    </citation>
    <scope>NUCLEOTIDE SEQUENCE [LARGE SCALE GENOMIC DNA]</scope>
    <source>
        <strain evidence="1 2">306</strain>
    </source>
</reference>
<protein>
    <recommendedName>
        <fullName evidence="3">Phytanoyl-CoA dioxygenase</fullName>
    </recommendedName>
</protein>
<dbReference type="PANTHER" id="PTHR20883:SF52">
    <property type="entry name" value="ALPHA-KETOGLUTARATE-DEPENDENT HYPOPHOSPHITE DIOXYGENASE-LIKE GENE A2 [PROVISIONAL]-RELATED"/>
    <property type="match status" value="1"/>
</dbReference>
<sequence>MVLLRYRGLMMKILKMFHGARGSSESDAAAVSAVSSLQEHGYAHLPGVLSAKECDAICADFMRYVARNRMEADKHVLGTGRHSRLTNMHLVSNRARAAIAKPVVMKALDAFFGDRAFVATSLFFEQSSEQALHRDTPFFHTRPNNIFAGIWFALEDVHAEAGPLKYYPGGHLIEIESIQATGAEQLGEAFNHYIGRVAEEVHKRGIKPEIALIKKGDCFIWHPELPHGGTPILSAGMTRKSMVFHCAPERETMYGIEEFFGVRPFVPKDIRKVPMIGNRFMLQLERPMFAPNS</sequence>
<dbReference type="Gene3D" id="2.60.120.620">
    <property type="entry name" value="q2cbj1_9rhob like domain"/>
    <property type="match status" value="1"/>
</dbReference>